<organism evidence="3 4">
    <name type="scientific">candidate division TA06 bacterium</name>
    <dbReference type="NCBI Taxonomy" id="2250710"/>
    <lineage>
        <taxon>Bacteria</taxon>
        <taxon>Bacteria division TA06</taxon>
    </lineage>
</organism>
<reference evidence="3" key="1">
    <citation type="submission" date="2020-07" db="EMBL/GenBank/DDBJ databases">
        <title>Huge and variable diversity of episymbiotic CPR bacteria and DPANN archaea in groundwater ecosystems.</title>
        <authorList>
            <person name="He C.Y."/>
            <person name="Keren R."/>
            <person name="Whittaker M."/>
            <person name="Farag I.F."/>
            <person name="Doudna J."/>
            <person name="Cate J.H.D."/>
            <person name="Banfield J.F."/>
        </authorList>
    </citation>
    <scope>NUCLEOTIDE SEQUENCE</scope>
    <source>
        <strain evidence="3">NC_groundwater_1520_Pr4_B-0.1um_53_5</strain>
    </source>
</reference>
<dbReference type="InterPro" id="IPR001995">
    <property type="entry name" value="Peptidase_A2_cat"/>
</dbReference>
<dbReference type="Proteomes" id="UP000736328">
    <property type="component" value="Unassembled WGS sequence"/>
</dbReference>
<protein>
    <submittedName>
        <fullName evidence="3">Aspartyl protease family protein</fullName>
    </submittedName>
</protein>
<comment type="caution">
    <text evidence="3">The sequence shown here is derived from an EMBL/GenBank/DDBJ whole genome shotgun (WGS) entry which is preliminary data.</text>
</comment>
<dbReference type="SUPFAM" id="SSF50630">
    <property type="entry name" value="Acid proteases"/>
    <property type="match status" value="1"/>
</dbReference>
<evidence type="ECO:0000256" key="1">
    <source>
        <dbReference type="ARBA" id="ARBA00022801"/>
    </source>
</evidence>
<dbReference type="InterPro" id="IPR021109">
    <property type="entry name" value="Peptidase_aspartic_dom_sf"/>
</dbReference>
<accession>A0A933MKF7</accession>
<evidence type="ECO:0000259" key="2">
    <source>
        <dbReference type="PROSITE" id="PS50175"/>
    </source>
</evidence>
<dbReference type="Gene3D" id="2.40.70.10">
    <property type="entry name" value="Acid Proteases"/>
    <property type="match status" value="1"/>
</dbReference>
<keyword evidence="3" id="KW-0645">Protease</keyword>
<evidence type="ECO:0000313" key="3">
    <source>
        <dbReference type="EMBL" id="MBI4726933.1"/>
    </source>
</evidence>
<name>A0A933MKF7_UNCT6</name>
<proteinExistence type="predicted"/>
<feature type="domain" description="Peptidase A2" evidence="2">
    <location>
        <begin position="22"/>
        <end position="110"/>
    </location>
</feature>
<keyword evidence="1" id="KW-0378">Hydrolase</keyword>
<evidence type="ECO:0000313" key="4">
    <source>
        <dbReference type="Proteomes" id="UP000736328"/>
    </source>
</evidence>
<dbReference type="Pfam" id="PF13650">
    <property type="entry name" value="Asp_protease_2"/>
    <property type="match status" value="1"/>
</dbReference>
<sequence>MGITYLKVMVINPEHPRRKKECEFLVDSGAIYSVLPQKVLQSLGIKPTSQQEFILANGEIIIKPVGNAYFEYHDKVRAAPVIFGDERIYLIGATTLEALGMVLDPIGRKLKPLPMVLM</sequence>
<dbReference type="GO" id="GO:0004190">
    <property type="term" value="F:aspartic-type endopeptidase activity"/>
    <property type="evidence" value="ECO:0007669"/>
    <property type="project" value="InterPro"/>
</dbReference>
<dbReference type="PROSITE" id="PS50175">
    <property type="entry name" value="ASP_PROT_RETROV"/>
    <property type="match status" value="1"/>
</dbReference>
<gene>
    <name evidence="3" type="ORF">HY768_06880</name>
</gene>
<dbReference type="EMBL" id="JACQXR010000089">
    <property type="protein sequence ID" value="MBI4726933.1"/>
    <property type="molecule type" value="Genomic_DNA"/>
</dbReference>
<dbReference type="AlphaFoldDB" id="A0A933MKF7"/>
<dbReference type="GO" id="GO:0006508">
    <property type="term" value="P:proteolysis"/>
    <property type="evidence" value="ECO:0007669"/>
    <property type="project" value="UniProtKB-KW"/>
</dbReference>